<sequence length="80" mass="8743">MLDSDSSTHAIASTTSLNVSIISRLHAKECSDLQRFTGGCPSKLPSYQYDLSSHQYHQSAPPSKYCLPALEKTGMKVVVK</sequence>
<dbReference type="EMBL" id="KN825397">
    <property type="protein sequence ID" value="KIK91349.1"/>
    <property type="molecule type" value="Genomic_DNA"/>
</dbReference>
<reference evidence="2" key="2">
    <citation type="submission" date="2015-01" db="EMBL/GenBank/DDBJ databases">
        <title>Evolutionary Origins and Diversification of the Mycorrhizal Mutualists.</title>
        <authorList>
            <consortium name="DOE Joint Genome Institute"/>
            <consortium name="Mycorrhizal Genomics Consortium"/>
            <person name="Kohler A."/>
            <person name="Kuo A."/>
            <person name="Nagy L.G."/>
            <person name="Floudas D."/>
            <person name="Copeland A."/>
            <person name="Barry K.W."/>
            <person name="Cichocki N."/>
            <person name="Veneault-Fourrey C."/>
            <person name="LaButti K."/>
            <person name="Lindquist E.A."/>
            <person name="Lipzen A."/>
            <person name="Lundell T."/>
            <person name="Morin E."/>
            <person name="Murat C."/>
            <person name="Riley R."/>
            <person name="Ohm R."/>
            <person name="Sun H."/>
            <person name="Tunlid A."/>
            <person name="Henrissat B."/>
            <person name="Grigoriev I.V."/>
            <person name="Hibbett D.S."/>
            <person name="Martin F."/>
        </authorList>
    </citation>
    <scope>NUCLEOTIDE SEQUENCE [LARGE SCALE GENOMIC DNA]</scope>
    <source>
        <strain evidence="2">Ve08.2h10</strain>
    </source>
</reference>
<dbReference type="InParanoid" id="A0A0D0DXX3"/>
<evidence type="ECO:0000313" key="1">
    <source>
        <dbReference type="EMBL" id="KIK91349.1"/>
    </source>
</evidence>
<keyword evidence="2" id="KW-1185">Reference proteome</keyword>
<evidence type="ECO:0000313" key="2">
    <source>
        <dbReference type="Proteomes" id="UP000054538"/>
    </source>
</evidence>
<accession>A0A0D0DXX3</accession>
<gene>
    <name evidence="1" type="ORF">PAXRUDRAFT_635430</name>
</gene>
<dbReference type="Proteomes" id="UP000054538">
    <property type="component" value="Unassembled WGS sequence"/>
</dbReference>
<protein>
    <submittedName>
        <fullName evidence="1">Uncharacterized protein</fullName>
    </submittedName>
</protein>
<organism evidence="1 2">
    <name type="scientific">Paxillus rubicundulus Ve08.2h10</name>
    <dbReference type="NCBI Taxonomy" id="930991"/>
    <lineage>
        <taxon>Eukaryota</taxon>
        <taxon>Fungi</taxon>
        <taxon>Dikarya</taxon>
        <taxon>Basidiomycota</taxon>
        <taxon>Agaricomycotina</taxon>
        <taxon>Agaricomycetes</taxon>
        <taxon>Agaricomycetidae</taxon>
        <taxon>Boletales</taxon>
        <taxon>Paxilineae</taxon>
        <taxon>Paxillaceae</taxon>
        <taxon>Paxillus</taxon>
    </lineage>
</organism>
<dbReference type="AlphaFoldDB" id="A0A0D0DXX3"/>
<reference evidence="1 2" key="1">
    <citation type="submission" date="2014-04" db="EMBL/GenBank/DDBJ databases">
        <authorList>
            <consortium name="DOE Joint Genome Institute"/>
            <person name="Kuo A."/>
            <person name="Kohler A."/>
            <person name="Jargeat P."/>
            <person name="Nagy L.G."/>
            <person name="Floudas D."/>
            <person name="Copeland A."/>
            <person name="Barry K.W."/>
            <person name="Cichocki N."/>
            <person name="Veneault-Fourrey C."/>
            <person name="LaButti K."/>
            <person name="Lindquist E.A."/>
            <person name="Lipzen A."/>
            <person name="Lundell T."/>
            <person name="Morin E."/>
            <person name="Murat C."/>
            <person name="Sun H."/>
            <person name="Tunlid A."/>
            <person name="Henrissat B."/>
            <person name="Grigoriev I.V."/>
            <person name="Hibbett D.S."/>
            <person name="Martin F."/>
            <person name="Nordberg H.P."/>
            <person name="Cantor M.N."/>
            <person name="Hua S.X."/>
        </authorList>
    </citation>
    <scope>NUCLEOTIDE SEQUENCE [LARGE SCALE GENOMIC DNA]</scope>
    <source>
        <strain evidence="1 2">Ve08.2h10</strain>
    </source>
</reference>
<name>A0A0D0DXX3_9AGAM</name>
<proteinExistence type="predicted"/>
<dbReference type="HOGENOM" id="CLU_033666_18_1_1"/>